<dbReference type="AlphaFoldDB" id="A0A917EUW5"/>
<dbReference type="Pfam" id="PF00392">
    <property type="entry name" value="GntR"/>
    <property type="match status" value="1"/>
</dbReference>
<dbReference type="InterPro" id="IPR050679">
    <property type="entry name" value="Bact_HTH_transcr_reg"/>
</dbReference>
<proteinExistence type="predicted"/>
<organism evidence="5 6">
    <name type="scientific">Halobacillus andaensis</name>
    <dbReference type="NCBI Taxonomy" id="1176239"/>
    <lineage>
        <taxon>Bacteria</taxon>
        <taxon>Bacillati</taxon>
        <taxon>Bacillota</taxon>
        <taxon>Bacilli</taxon>
        <taxon>Bacillales</taxon>
        <taxon>Bacillaceae</taxon>
        <taxon>Halobacillus</taxon>
    </lineage>
</organism>
<accession>A0A917EUW5</accession>
<evidence type="ECO:0000256" key="1">
    <source>
        <dbReference type="ARBA" id="ARBA00023015"/>
    </source>
</evidence>
<dbReference type="PANTHER" id="PTHR44846">
    <property type="entry name" value="MANNOSYL-D-GLYCERATE TRANSPORT/METABOLISM SYSTEM REPRESSOR MNGR-RELATED"/>
    <property type="match status" value="1"/>
</dbReference>
<dbReference type="PRINTS" id="PR00035">
    <property type="entry name" value="HTHGNTR"/>
</dbReference>
<gene>
    <name evidence="5" type="primary">treR</name>
    <name evidence="5" type="ORF">GCM10010954_15900</name>
</gene>
<dbReference type="GO" id="GO:0003700">
    <property type="term" value="F:DNA-binding transcription factor activity"/>
    <property type="evidence" value="ECO:0007669"/>
    <property type="project" value="InterPro"/>
</dbReference>
<dbReference type="InterPro" id="IPR028978">
    <property type="entry name" value="Chorismate_lyase_/UTRA_dom_sf"/>
</dbReference>
<dbReference type="SMART" id="SM00866">
    <property type="entry name" value="UTRA"/>
    <property type="match status" value="1"/>
</dbReference>
<dbReference type="Pfam" id="PF07702">
    <property type="entry name" value="UTRA"/>
    <property type="match status" value="1"/>
</dbReference>
<comment type="caution">
    <text evidence="5">The sequence shown here is derived from an EMBL/GenBank/DDBJ whole genome shotgun (WGS) entry which is preliminary data.</text>
</comment>
<evidence type="ECO:0000256" key="3">
    <source>
        <dbReference type="ARBA" id="ARBA00023163"/>
    </source>
</evidence>
<reference evidence="5" key="2">
    <citation type="submission" date="2020-09" db="EMBL/GenBank/DDBJ databases">
        <authorList>
            <person name="Sun Q."/>
            <person name="Zhou Y."/>
        </authorList>
    </citation>
    <scope>NUCLEOTIDE SEQUENCE</scope>
    <source>
        <strain evidence="5">CGMCC 1.12153</strain>
    </source>
</reference>
<dbReference type="InterPro" id="IPR000524">
    <property type="entry name" value="Tscrpt_reg_HTH_GntR"/>
</dbReference>
<keyword evidence="3" id="KW-0804">Transcription</keyword>
<dbReference type="PANTHER" id="PTHR44846:SF12">
    <property type="entry name" value="HTH-TYPE TRANSCRIPTIONAL REGULATOR TRER"/>
    <property type="match status" value="1"/>
</dbReference>
<dbReference type="RefSeq" id="WP_188376968.1">
    <property type="nucleotide sequence ID" value="NZ_BMEL01000002.1"/>
</dbReference>
<dbReference type="SUPFAM" id="SSF64288">
    <property type="entry name" value="Chorismate lyase-like"/>
    <property type="match status" value="1"/>
</dbReference>
<dbReference type="Gene3D" id="1.10.10.10">
    <property type="entry name" value="Winged helix-like DNA-binding domain superfamily/Winged helix DNA-binding domain"/>
    <property type="match status" value="1"/>
</dbReference>
<keyword evidence="6" id="KW-1185">Reference proteome</keyword>
<dbReference type="PROSITE" id="PS50949">
    <property type="entry name" value="HTH_GNTR"/>
    <property type="match status" value="1"/>
</dbReference>
<reference evidence="5" key="1">
    <citation type="journal article" date="2014" name="Int. J. Syst. Evol. Microbiol.">
        <title>Complete genome sequence of Corynebacterium casei LMG S-19264T (=DSM 44701T), isolated from a smear-ripened cheese.</title>
        <authorList>
            <consortium name="US DOE Joint Genome Institute (JGI-PGF)"/>
            <person name="Walter F."/>
            <person name="Albersmeier A."/>
            <person name="Kalinowski J."/>
            <person name="Ruckert C."/>
        </authorList>
    </citation>
    <scope>NUCLEOTIDE SEQUENCE</scope>
    <source>
        <strain evidence="5">CGMCC 1.12153</strain>
    </source>
</reference>
<protein>
    <submittedName>
        <fullName evidence="5">GntR family transcriptional regulator</fullName>
    </submittedName>
</protein>
<dbReference type="SMART" id="SM00345">
    <property type="entry name" value="HTH_GNTR"/>
    <property type="match status" value="1"/>
</dbReference>
<dbReference type="InterPro" id="IPR036388">
    <property type="entry name" value="WH-like_DNA-bd_sf"/>
</dbReference>
<dbReference type="EMBL" id="BMEL01000002">
    <property type="protein sequence ID" value="GGF17948.1"/>
    <property type="molecule type" value="Genomic_DNA"/>
</dbReference>
<dbReference type="Proteomes" id="UP000660110">
    <property type="component" value="Unassembled WGS sequence"/>
</dbReference>
<keyword evidence="1" id="KW-0805">Transcription regulation</keyword>
<name>A0A917EUW5_HALAA</name>
<dbReference type="GO" id="GO:0045892">
    <property type="term" value="P:negative regulation of DNA-templated transcription"/>
    <property type="evidence" value="ECO:0007669"/>
    <property type="project" value="TreeGrafter"/>
</dbReference>
<sequence length="239" mass="28438">MPRTKFMDIYEDLKDKIERHVFEYQQLIPSENMLVKEYNCSRNTVRRAIAELVSKGYLQTKHGKGVRVIYQEFKQNEYMFGETETFKQFAQRNDKQHRTEVVLFEEVIADEQIQEITSMPIGTTLYHLQRVRYLDGTPVIMDHNYFRADVVKGLTVEIAEDSIYEYLERELNHRVVTAKRQMIVEKTTPLDEKYLNLDGYNCVVVVTSYIYNENGVMFERTQSRHTPGNFVFFDQTQQR</sequence>
<dbReference type="InterPro" id="IPR011663">
    <property type="entry name" value="UTRA"/>
</dbReference>
<dbReference type="InterPro" id="IPR036390">
    <property type="entry name" value="WH_DNA-bd_sf"/>
</dbReference>
<dbReference type="Gene3D" id="3.40.1410.10">
    <property type="entry name" value="Chorismate lyase-like"/>
    <property type="match status" value="1"/>
</dbReference>
<evidence type="ECO:0000313" key="6">
    <source>
        <dbReference type="Proteomes" id="UP000660110"/>
    </source>
</evidence>
<keyword evidence="2" id="KW-0238">DNA-binding</keyword>
<evidence type="ECO:0000256" key="2">
    <source>
        <dbReference type="ARBA" id="ARBA00023125"/>
    </source>
</evidence>
<feature type="domain" description="HTH gntR-type" evidence="4">
    <location>
        <begin position="3"/>
        <end position="71"/>
    </location>
</feature>
<evidence type="ECO:0000313" key="5">
    <source>
        <dbReference type="EMBL" id="GGF17948.1"/>
    </source>
</evidence>
<evidence type="ECO:0000259" key="4">
    <source>
        <dbReference type="PROSITE" id="PS50949"/>
    </source>
</evidence>
<dbReference type="GO" id="GO:0003677">
    <property type="term" value="F:DNA binding"/>
    <property type="evidence" value="ECO:0007669"/>
    <property type="project" value="UniProtKB-KW"/>
</dbReference>
<dbReference type="SUPFAM" id="SSF46785">
    <property type="entry name" value="Winged helix' DNA-binding domain"/>
    <property type="match status" value="1"/>
</dbReference>
<dbReference type="CDD" id="cd07377">
    <property type="entry name" value="WHTH_GntR"/>
    <property type="match status" value="1"/>
</dbReference>